<comment type="caution">
    <text evidence="1">The sequence shown here is derived from an EMBL/GenBank/DDBJ whole genome shotgun (WGS) entry which is preliminary data.</text>
</comment>
<reference evidence="1 2" key="1">
    <citation type="submission" date="2009-01" db="EMBL/GenBank/DDBJ databases">
        <authorList>
            <person name="Qin X."/>
            <person name="Bachman B."/>
            <person name="Battles P."/>
            <person name="Bell A."/>
            <person name="Bess C."/>
            <person name="Bickham C."/>
            <person name="Chaboub L."/>
            <person name="Chen D."/>
            <person name="Coyle M."/>
            <person name="Deiros D.R."/>
            <person name="Dinh H."/>
            <person name="Forbes L."/>
            <person name="Fowler G."/>
            <person name="Francisco L."/>
            <person name="Fu Q."/>
            <person name="Gubbala S."/>
            <person name="Hale W."/>
            <person name="Han Y."/>
            <person name="Hemphill L."/>
            <person name="Highlander S.K."/>
            <person name="Hirani K."/>
            <person name="Hogues M."/>
            <person name="Jackson L."/>
            <person name="Jakkamsetti A."/>
            <person name="Javaid M."/>
            <person name="Jiang H."/>
            <person name="Korchina V."/>
            <person name="Kovar C."/>
            <person name="Lara F."/>
            <person name="Lee S."/>
            <person name="Mata R."/>
            <person name="Mathew T."/>
            <person name="Moen C."/>
            <person name="Morales K."/>
            <person name="Munidasa M."/>
            <person name="Nazareth L."/>
            <person name="Ngo R."/>
            <person name="Nguyen L."/>
            <person name="Okwuonu G."/>
            <person name="Ongeri F."/>
            <person name="Patil S."/>
            <person name="Petrosino J."/>
            <person name="Pham C."/>
            <person name="Pham P."/>
            <person name="Pu L.-L."/>
            <person name="Puazo M."/>
            <person name="Raj R."/>
            <person name="Reid J."/>
            <person name="Rouhana J."/>
            <person name="Saada N."/>
            <person name="Shang Y."/>
            <person name="Simmons D."/>
            <person name="Thornton R."/>
            <person name="Warren J."/>
            <person name="Weissenberger G."/>
            <person name="Zhang J."/>
            <person name="Zhang L."/>
            <person name="Zhou C."/>
            <person name="Zhu D."/>
            <person name="Muzny D."/>
            <person name="Worley K."/>
            <person name="Gibbs R."/>
        </authorList>
    </citation>
    <scope>NUCLEOTIDE SEQUENCE [LARGE SCALE GENOMIC DNA]</scope>
    <source>
        <strain evidence="1 2">ATCC 51866</strain>
    </source>
</reference>
<sequence length="42" mass="5057">MKPFDISGRKIENHVFLFYTCWRSAPRHEIKLQINPSKHFSP</sequence>
<gene>
    <name evidence="1" type="ORF">HMPREF0293_2199</name>
</gene>
<keyword evidence="2" id="KW-1185">Reference proteome</keyword>
<dbReference type="Proteomes" id="UP000006237">
    <property type="component" value="Unassembled WGS sequence"/>
</dbReference>
<evidence type="ECO:0000313" key="2">
    <source>
        <dbReference type="Proteomes" id="UP000006237"/>
    </source>
</evidence>
<name>A0ABP2DQL7_9CORY</name>
<accession>A0ABP2DQL7</accession>
<proteinExistence type="predicted"/>
<organism evidence="1 2">
    <name type="scientific">Corynebacterium glucuronolyticum ATCC 51866</name>
    <dbReference type="NCBI Taxonomy" id="548478"/>
    <lineage>
        <taxon>Bacteria</taxon>
        <taxon>Bacillati</taxon>
        <taxon>Actinomycetota</taxon>
        <taxon>Actinomycetes</taxon>
        <taxon>Mycobacteriales</taxon>
        <taxon>Corynebacteriaceae</taxon>
        <taxon>Corynebacterium</taxon>
    </lineage>
</organism>
<protein>
    <submittedName>
        <fullName evidence="1">Uncharacterized protein</fullName>
    </submittedName>
</protein>
<dbReference type="EMBL" id="ACHF01000112">
    <property type="protein sequence ID" value="EEI62312.1"/>
    <property type="molecule type" value="Genomic_DNA"/>
</dbReference>
<evidence type="ECO:0000313" key="1">
    <source>
        <dbReference type="EMBL" id="EEI62312.1"/>
    </source>
</evidence>